<sequence>MRRSIVTIVFTLGISTLYAQPVWLPGGPQQVGGTYSQQFQHVFSALHNQAALAALPAITAGVYAERRFMLKATSLYALGLAVPTASGTFGLSLRHFGYTAFNQQQLGIAYGRNLGSRVSIGMQVDYLGLSMQQYGRTGTVTFEAGCLFHVTPQLHAGVHAFNPVAQQLDKSGRQDIPVVYTAGAGYEASRDFLLSAEVVHTTDRALTTRLMCEYRIVPQLSVQLGLSTDPQLSGGGVRFSWQSLHIYLSAHYHSQLGITPATAITWQPHPKEA</sequence>
<keyword evidence="1" id="KW-0812">Transmembrane</keyword>
<keyword evidence="3" id="KW-1185">Reference proteome</keyword>
<name>A0A562TBL0_CHIJA</name>
<dbReference type="RefSeq" id="WP_145709865.1">
    <property type="nucleotide sequence ID" value="NZ_BAAAFY010000001.1"/>
</dbReference>
<organism evidence="2 3">
    <name type="scientific">Chitinophaga japonensis</name>
    <name type="common">Flexibacter japonensis</name>
    <dbReference type="NCBI Taxonomy" id="104662"/>
    <lineage>
        <taxon>Bacteria</taxon>
        <taxon>Pseudomonadati</taxon>
        <taxon>Bacteroidota</taxon>
        <taxon>Chitinophagia</taxon>
        <taxon>Chitinophagales</taxon>
        <taxon>Chitinophagaceae</taxon>
        <taxon>Chitinophaga</taxon>
    </lineage>
</organism>
<evidence type="ECO:0000256" key="1">
    <source>
        <dbReference type="SAM" id="Phobius"/>
    </source>
</evidence>
<accession>A0A562TBL0</accession>
<keyword evidence="1" id="KW-0472">Membrane</keyword>
<feature type="transmembrane region" description="Helical" evidence="1">
    <location>
        <begin position="43"/>
        <end position="63"/>
    </location>
</feature>
<evidence type="ECO:0000313" key="3">
    <source>
        <dbReference type="Proteomes" id="UP000316778"/>
    </source>
</evidence>
<dbReference type="AlphaFoldDB" id="A0A562TBL0"/>
<proteinExistence type="predicted"/>
<evidence type="ECO:0008006" key="4">
    <source>
        <dbReference type="Google" id="ProtNLM"/>
    </source>
</evidence>
<comment type="caution">
    <text evidence="2">The sequence shown here is derived from an EMBL/GenBank/DDBJ whole genome shotgun (WGS) entry which is preliminary data.</text>
</comment>
<dbReference type="Proteomes" id="UP000316778">
    <property type="component" value="Unassembled WGS sequence"/>
</dbReference>
<gene>
    <name evidence="2" type="ORF">LX66_0034</name>
</gene>
<dbReference type="EMBL" id="VLLG01000002">
    <property type="protein sequence ID" value="TWI90674.1"/>
    <property type="molecule type" value="Genomic_DNA"/>
</dbReference>
<keyword evidence="1" id="KW-1133">Transmembrane helix</keyword>
<evidence type="ECO:0000313" key="2">
    <source>
        <dbReference type="EMBL" id="TWI90674.1"/>
    </source>
</evidence>
<reference evidence="2 3" key="1">
    <citation type="journal article" date="2013" name="Stand. Genomic Sci.">
        <title>Genomic Encyclopedia of Type Strains, Phase I: The one thousand microbial genomes (KMG-I) project.</title>
        <authorList>
            <person name="Kyrpides N.C."/>
            <person name="Woyke T."/>
            <person name="Eisen J.A."/>
            <person name="Garrity G."/>
            <person name="Lilburn T.G."/>
            <person name="Beck B.J."/>
            <person name="Whitman W.B."/>
            <person name="Hugenholtz P."/>
            <person name="Klenk H.P."/>
        </authorList>
    </citation>
    <scope>NUCLEOTIDE SEQUENCE [LARGE SCALE GENOMIC DNA]</scope>
    <source>
        <strain evidence="2 3">DSM 13484</strain>
    </source>
</reference>
<protein>
    <recommendedName>
        <fullName evidence="4">Type IX secretion system PorP/SprF family membrane protein</fullName>
    </recommendedName>
</protein>
<feature type="transmembrane region" description="Helical" evidence="1">
    <location>
        <begin position="75"/>
        <end position="93"/>
    </location>
</feature>
<dbReference type="OrthoDB" id="664260at2"/>